<comment type="caution">
    <text evidence="6">The sequence shown here is derived from an EMBL/GenBank/DDBJ whole genome shotgun (WGS) entry which is preliminary data.</text>
</comment>
<feature type="chain" id="PRO_5046741353" description="Pyrrolidone-carboxylate peptidase" evidence="5">
    <location>
        <begin position="20"/>
        <end position="380"/>
    </location>
</feature>
<evidence type="ECO:0000256" key="5">
    <source>
        <dbReference type="SAM" id="SignalP"/>
    </source>
</evidence>
<evidence type="ECO:0000256" key="1">
    <source>
        <dbReference type="ARBA" id="ARBA00006641"/>
    </source>
</evidence>
<organism evidence="6 7">
    <name type="scientific">Shewanella corallii</name>
    <dbReference type="NCBI Taxonomy" id="560080"/>
    <lineage>
        <taxon>Bacteria</taxon>
        <taxon>Pseudomonadati</taxon>
        <taxon>Pseudomonadota</taxon>
        <taxon>Gammaproteobacteria</taxon>
        <taxon>Alteromonadales</taxon>
        <taxon>Shewanellaceae</taxon>
        <taxon>Shewanella</taxon>
    </lineage>
</organism>
<evidence type="ECO:0000256" key="4">
    <source>
        <dbReference type="ARBA" id="ARBA00022807"/>
    </source>
</evidence>
<dbReference type="Proteomes" id="UP001202831">
    <property type="component" value="Unassembled WGS sequence"/>
</dbReference>
<evidence type="ECO:0008006" key="8">
    <source>
        <dbReference type="Google" id="ProtNLM"/>
    </source>
</evidence>
<dbReference type="InterPro" id="IPR036440">
    <property type="entry name" value="Peptidase_C15-like_sf"/>
</dbReference>
<accession>A0ABT0N1Y5</accession>
<reference evidence="6 7" key="1">
    <citation type="submission" date="2022-01" db="EMBL/GenBank/DDBJ databases">
        <title>Whole genome-based taxonomy of the Shewanellaceae.</title>
        <authorList>
            <person name="Martin-Rodriguez A.J."/>
        </authorList>
    </citation>
    <scope>NUCLEOTIDE SEQUENCE [LARGE SCALE GENOMIC DNA]</scope>
    <source>
        <strain evidence="6 7">DSM 21332</strain>
    </source>
</reference>
<evidence type="ECO:0000256" key="3">
    <source>
        <dbReference type="ARBA" id="ARBA00022801"/>
    </source>
</evidence>
<evidence type="ECO:0000256" key="2">
    <source>
        <dbReference type="ARBA" id="ARBA00022670"/>
    </source>
</evidence>
<name>A0ABT0N1Y5_9GAMM</name>
<dbReference type="Gene3D" id="3.40.630.20">
    <property type="entry name" value="Peptidase C15, pyroglutamyl peptidase I-like"/>
    <property type="match status" value="1"/>
</dbReference>
<evidence type="ECO:0000313" key="6">
    <source>
        <dbReference type="EMBL" id="MCL2912441.1"/>
    </source>
</evidence>
<protein>
    <recommendedName>
        <fullName evidence="8">Pyrrolidone-carboxylate peptidase</fullName>
    </recommendedName>
</protein>
<dbReference type="Pfam" id="PF01470">
    <property type="entry name" value="Peptidase_C15"/>
    <property type="match status" value="1"/>
</dbReference>
<keyword evidence="2" id="KW-0645">Protease</keyword>
<feature type="signal peptide" evidence="5">
    <location>
        <begin position="1"/>
        <end position="19"/>
    </location>
</feature>
<keyword evidence="5" id="KW-0732">Signal</keyword>
<dbReference type="InterPro" id="IPR016125">
    <property type="entry name" value="Peptidase_C15-like"/>
</dbReference>
<dbReference type="EMBL" id="JAKIKT010000001">
    <property type="protein sequence ID" value="MCL2912441.1"/>
    <property type="molecule type" value="Genomic_DNA"/>
</dbReference>
<dbReference type="SUPFAM" id="SSF53182">
    <property type="entry name" value="Pyrrolidone carboxyl peptidase (pyroglutamate aminopeptidase)"/>
    <property type="match status" value="1"/>
</dbReference>
<proteinExistence type="inferred from homology"/>
<gene>
    <name evidence="6" type="ORF">L2725_01360</name>
</gene>
<comment type="similarity">
    <text evidence="1">Belongs to the peptidase C15 family.</text>
</comment>
<dbReference type="RefSeq" id="WP_249247262.1">
    <property type="nucleotide sequence ID" value="NZ_JAKIKT010000001.1"/>
</dbReference>
<keyword evidence="7" id="KW-1185">Reference proteome</keyword>
<keyword evidence="3" id="KW-0378">Hydrolase</keyword>
<evidence type="ECO:0000313" key="7">
    <source>
        <dbReference type="Proteomes" id="UP001202831"/>
    </source>
</evidence>
<keyword evidence="4" id="KW-0788">Thiol protease</keyword>
<sequence length="380" mass="42369">MFNRLWMTGVLMLAMTANANEVEEARLESARAQLPDVVDRYQGFNDKLSQTMTAATDDLELTRLVADQGKRLWQQAVTDVRSGHPDDRPLYWSRLNMRDTLASQDAGIKLVDWQRQVLLNAVEKASRGMSDIKFDDDVQLRILLTGFDPFFLDRDISQSNPSGLVALSLDGYRFTVNGKTAQIETAMIPVRFTDFDQGLIESLLTPVYRDKQTDMIVTVSMGRDQFDLERFVARNRSAKAPDNRNLYTGADKSRPLAPLFQGKTLNGPEFIEFSLPAGAMTGVAGKWPVRDNHNVNSLERGEFAAQSIGELTNLTSVEGGGGGYLSNEISYRALRLQVLMESDIPTGHIHTPRVKSYDRETEMAIVEQTRDLVAAAAATL</sequence>